<dbReference type="Proteomes" id="UP000797356">
    <property type="component" value="Chromosome 16"/>
</dbReference>
<dbReference type="OrthoDB" id="843225at2759"/>
<evidence type="ECO:0000313" key="1">
    <source>
        <dbReference type="EMBL" id="KAG1371341.1"/>
    </source>
</evidence>
<dbReference type="Gene3D" id="3.40.50.620">
    <property type="entry name" value="HUPs"/>
    <property type="match status" value="1"/>
</dbReference>
<dbReference type="AlphaFoldDB" id="A0A8K0IY97"/>
<sequence length="73" mass="8352">MEERRIVVAVDESEERIYALRWCLRNLLHHAGEETTVQNTLILLYAKPPLPVHSLLDGTGYLFADEVIASMDK</sequence>
<accession>A0A8K0IY97</accession>
<gene>
    <name evidence="1" type="ORF">COCNU_16G004350</name>
</gene>
<reference evidence="1" key="2">
    <citation type="submission" date="2019-07" db="EMBL/GenBank/DDBJ databases">
        <authorList>
            <person name="Yang Y."/>
            <person name="Bocs S."/>
            <person name="Baudouin L."/>
        </authorList>
    </citation>
    <scope>NUCLEOTIDE SEQUENCE</scope>
    <source>
        <tissue evidence="1">Spear leaf of Hainan Tall coconut</tissue>
    </source>
</reference>
<organism evidence="1 2">
    <name type="scientific">Cocos nucifera</name>
    <name type="common">Coconut palm</name>
    <dbReference type="NCBI Taxonomy" id="13894"/>
    <lineage>
        <taxon>Eukaryota</taxon>
        <taxon>Viridiplantae</taxon>
        <taxon>Streptophyta</taxon>
        <taxon>Embryophyta</taxon>
        <taxon>Tracheophyta</taxon>
        <taxon>Spermatophyta</taxon>
        <taxon>Magnoliopsida</taxon>
        <taxon>Liliopsida</taxon>
        <taxon>Arecaceae</taxon>
        <taxon>Arecoideae</taxon>
        <taxon>Cocoseae</taxon>
        <taxon>Attaleinae</taxon>
        <taxon>Cocos</taxon>
    </lineage>
</organism>
<protein>
    <submittedName>
        <fullName evidence="1">Putative universal stress protein A-like protein</fullName>
    </submittedName>
</protein>
<dbReference type="InterPro" id="IPR014729">
    <property type="entry name" value="Rossmann-like_a/b/a_fold"/>
</dbReference>
<evidence type="ECO:0000313" key="2">
    <source>
        <dbReference type="Proteomes" id="UP000797356"/>
    </source>
</evidence>
<proteinExistence type="predicted"/>
<name>A0A8K0IY97_COCNU</name>
<dbReference type="EMBL" id="CM017887">
    <property type="protein sequence ID" value="KAG1371341.1"/>
    <property type="molecule type" value="Genomic_DNA"/>
</dbReference>
<comment type="caution">
    <text evidence="1">The sequence shown here is derived from an EMBL/GenBank/DDBJ whole genome shotgun (WGS) entry which is preliminary data.</text>
</comment>
<keyword evidence="2" id="KW-1185">Reference proteome</keyword>
<reference evidence="1" key="1">
    <citation type="journal article" date="2017" name="Gigascience">
        <title>The genome draft of coconut (Cocos nucifera).</title>
        <authorList>
            <person name="Xiao Y."/>
            <person name="Xu P."/>
            <person name="Fan H."/>
            <person name="Baudouin L."/>
            <person name="Xia W."/>
            <person name="Bocs S."/>
            <person name="Xu J."/>
            <person name="Li Q."/>
            <person name="Guo A."/>
            <person name="Zhou L."/>
            <person name="Li J."/>
            <person name="Wu Y."/>
            <person name="Ma Z."/>
            <person name="Armero A."/>
            <person name="Issali A.E."/>
            <person name="Liu N."/>
            <person name="Peng M."/>
            <person name="Yang Y."/>
        </authorList>
    </citation>
    <scope>NUCLEOTIDE SEQUENCE</scope>
    <source>
        <tissue evidence="1">Spear leaf of Hainan Tall coconut</tissue>
    </source>
</reference>